<proteinExistence type="predicted"/>
<dbReference type="InterPro" id="IPR001249">
    <property type="entry name" value="AcCoA_biotinCC"/>
</dbReference>
<dbReference type="CDD" id="cd06850">
    <property type="entry name" value="biotinyl_domain"/>
    <property type="match status" value="1"/>
</dbReference>
<organism evidence="5 6">
    <name type="scientific">Spectribacter hydrogenoxidans</name>
    <dbReference type="NCBI Taxonomy" id="3075608"/>
    <lineage>
        <taxon>Bacteria</taxon>
        <taxon>Pseudomonadati</taxon>
        <taxon>Pseudomonadota</taxon>
        <taxon>Gammaproteobacteria</taxon>
        <taxon>Salinisphaerales</taxon>
        <taxon>Salinisphaeraceae</taxon>
        <taxon>Spectribacter</taxon>
    </lineage>
</organism>
<reference evidence="5 6" key="1">
    <citation type="submission" date="2023-09" db="EMBL/GenBank/DDBJ databases">
        <authorList>
            <person name="Rey-Velasco X."/>
        </authorList>
    </citation>
    <scope>NUCLEOTIDE SEQUENCE [LARGE SCALE GENOMIC DNA]</scope>
    <source>
        <strain evidence="5 6">W335</strain>
    </source>
</reference>
<dbReference type="Gene3D" id="2.40.50.100">
    <property type="match status" value="1"/>
</dbReference>
<comment type="function">
    <text evidence="1 2">This protein is a component of the acetyl coenzyme A carboxylase complex; first, biotin carboxylase catalyzes the carboxylation of the carrier protein and then the transcarboxylase transfers the carboxyl group to form malonyl-CoA.</text>
</comment>
<feature type="region of interest" description="Disordered" evidence="3">
    <location>
        <begin position="45"/>
        <end position="92"/>
    </location>
</feature>
<dbReference type="InterPro" id="IPR011053">
    <property type="entry name" value="Single_hybrid_motif"/>
</dbReference>
<dbReference type="PROSITE" id="PS50968">
    <property type="entry name" value="BIOTINYL_LIPOYL"/>
    <property type="match status" value="1"/>
</dbReference>
<keyword evidence="2" id="KW-0444">Lipid biosynthesis</keyword>
<evidence type="ECO:0000256" key="3">
    <source>
        <dbReference type="SAM" id="MobiDB-lite"/>
    </source>
</evidence>
<dbReference type="RefSeq" id="WP_311653089.1">
    <property type="nucleotide sequence ID" value="NZ_JAVRIB010000008.1"/>
</dbReference>
<dbReference type="SUPFAM" id="SSF51230">
    <property type="entry name" value="Single hybrid motif"/>
    <property type="match status" value="1"/>
</dbReference>
<evidence type="ECO:0000313" key="5">
    <source>
        <dbReference type="EMBL" id="MDT0635191.1"/>
    </source>
</evidence>
<keyword evidence="6" id="KW-1185">Reference proteome</keyword>
<dbReference type="Pfam" id="PF00364">
    <property type="entry name" value="Biotin_lipoyl"/>
    <property type="match status" value="1"/>
</dbReference>
<gene>
    <name evidence="5" type="ORF">RM532_09510</name>
</gene>
<keyword evidence="2" id="KW-0443">Lipid metabolism</keyword>
<comment type="pathway">
    <text evidence="2">Lipid metabolism; fatty acid biosynthesis.</text>
</comment>
<dbReference type="PANTHER" id="PTHR47597:SF1">
    <property type="entry name" value="IS A MEMBER OF THE PF|00364 BIOTIN-REQUIRING ENZYMES FAMILY-RELATED"/>
    <property type="match status" value="1"/>
</dbReference>
<evidence type="ECO:0000256" key="2">
    <source>
        <dbReference type="RuleBase" id="RU364072"/>
    </source>
</evidence>
<evidence type="ECO:0000259" key="4">
    <source>
        <dbReference type="PROSITE" id="PS50968"/>
    </source>
</evidence>
<sequence>MTERDKPAGLTAEDINHLLEQFEASDWRELDLRVGDTHLFVSKDGQARGIDRGPSAAPAPPSAATASAPGQAAAAPSAPAPQAAAGDDGVPDHWVAIKAPNLGTFYRSPKPGAPPYVEEGQAIEADTEVCLIEVMKLFTPVTGGVAGTVRRICVTDGEMVEHDQPLLYVEPA</sequence>
<accession>A0ABU3C0V6</accession>
<name>A0ABU3C0V6_9GAMM</name>
<dbReference type="InterPro" id="IPR053217">
    <property type="entry name" value="ACC_Biotin_Carrier"/>
</dbReference>
<keyword evidence="2" id="KW-0276">Fatty acid metabolism</keyword>
<feature type="compositionally biased region" description="Low complexity" evidence="3">
    <location>
        <begin position="62"/>
        <end position="85"/>
    </location>
</feature>
<dbReference type="PANTHER" id="PTHR47597">
    <property type="entry name" value="IS A MEMBER OF THE PF|00364 BIOTIN-REQUIRING ENZYMES FAMILY-RELATED"/>
    <property type="match status" value="1"/>
</dbReference>
<dbReference type="PRINTS" id="PR01071">
    <property type="entry name" value="ACOABIOTINCC"/>
</dbReference>
<keyword evidence="2" id="KW-0092">Biotin</keyword>
<protein>
    <recommendedName>
        <fullName evidence="2">Biotin carboxyl carrier protein of acetyl-CoA carboxylase</fullName>
    </recommendedName>
</protein>
<evidence type="ECO:0000313" key="6">
    <source>
        <dbReference type="Proteomes" id="UP001251857"/>
    </source>
</evidence>
<dbReference type="Proteomes" id="UP001251857">
    <property type="component" value="Unassembled WGS sequence"/>
</dbReference>
<feature type="domain" description="Lipoyl-binding" evidence="4">
    <location>
        <begin position="94"/>
        <end position="170"/>
    </location>
</feature>
<keyword evidence="2" id="KW-0275">Fatty acid biosynthesis</keyword>
<evidence type="ECO:0000256" key="1">
    <source>
        <dbReference type="ARBA" id="ARBA00003761"/>
    </source>
</evidence>
<dbReference type="EMBL" id="JAVRIB010000008">
    <property type="protein sequence ID" value="MDT0635191.1"/>
    <property type="molecule type" value="Genomic_DNA"/>
</dbReference>
<comment type="caution">
    <text evidence="5">The sequence shown here is derived from an EMBL/GenBank/DDBJ whole genome shotgun (WGS) entry which is preliminary data.</text>
</comment>
<dbReference type="InterPro" id="IPR000089">
    <property type="entry name" value="Biotin_lipoyl"/>
</dbReference>